<organism evidence="2 3">
    <name type="scientific">Undibacterium rugosum</name>
    <dbReference type="NCBI Taxonomy" id="2762291"/>
    <lineage>
        <taxon>Bacteria</taxon>
        <taxon>Pseudomonadati</taxon>
        <taxon>Pseudomonadota</taxon>
        <taxon>Betaproteobacteria</taxon>
        <taxon>Burkholderiales</taxon>
        <taxon>Oxalobacteraceae</taxon>
        <taxon>Undibacterium</taxon>
    </lineage>
</organism>
<dbReference type="EMBL" id="JACOGG010000009">
    <property type="protein sequence ID" value="MBC3935713.1"/>
    <property type="molecule type" value="Genomic_DNA"/>
</dbReference>
<dbReference type="Proteomes" id="UP000612361">
    <property type="component" value="Unassembled WGS sequence"/>
</dbReference>
<proteinExistence type="predicted"/>
<evidence type="ECO:0000256" key="1">
    <source>
        <dbReference type="SAM" id="Phobius"/>
    </source>
</evidence>
<comment type="caution">
    <text evidence="2">The sequence shown here is derived from an EMBL/GenBank/DDBJ whole genome shotgun (WGS) entry which is preliminary data.</text>
</comment>
<feature type="transmembrane region" description="Helical" evidence="1">
    <location>
        <begin position="43"/>
        <end position="60"/>
    </location>
</feature>
<sequence>MREKEMKSLYFRELFAAIGVYLLVLFSVTAWIKDMPDSATKTALALSPALPVALMFWAIVRHVARMDAYLRGWLMENIAVAGGITAMFSVTYGFLEGVGYPRISMWVVWSIFMGGTGVVTCVRKWMEK</sequence>
<feature type="transmembrane region" description="Helical" evidence="1">
    <location>
        <begin position="72"/>
        <end position="94"/>
    </location>
</feature>
<keyword evidence="3" id="KW-1185">Reference proteome</keyword>
<dbReference type="RefSeq" id="WP_186881281.1">
    <property type="nucleotide sequence ID" value="NZ_JACOGG010000009.1"/>
</dbReference>
<protein>
    <submittedName>
        <fullName evidence="2">Uncharacterized protein</fullName>
    </submittedName>
</protein>
<keyword evidence="1" id="KW-0472">Membrane</keyword>
<feature type="transmembrane region" description="Helical" evidence="1">
    <location>
        <begin position="9"/>
        <end position="31"/>
    </location>
</feature>
<evidence type="ECO:0000313" key="2">
    <source>
        <dbReference type="EMBL" id="MBC3935713.1"/>
    </source>
</evidence>
<keyword evidence="1" id="KW-0812">Transmembrane</keyword>
<name>A0A923I8X6_9BURK</name>
<evidence type="ECO:0000313" key="3">
    <source>
        <dbReference type="Proteomes" id="UP000612361"/>
    </source>
</evidence>
<gene>
    <name evidence="2" type="ORF">H8K47_10110</name>
</gene>
<reference evidence="2" key="1">
    <citation type="submission" date="2020-08" db="EMBL/GenBank/DDBJ databases">
        <title>Novel species isolated from subtropical streams in China.</title>
        <authorList>
            <person name="Lu H."/>
        </authorList>
    </citation>
    <scope>NUCLEOTIDE SEQUENCE</scope>
    <source>
        <strain evidence="2">CY7W</strain>
    </source>
</reference>
<keyword evidence="1" id="KW-1133">Transmembrane helix</keyword>
<feature type="transmembrane region" description="Helical" evidence="1">
    <location>
        <begin position="106"/>
        <end position="126"/>
    </location>
</feature>
<accession>A0A923I8X6</accession>
<dbReference type="AlphaFoldDB" id="A0A923I8X6"/>